<dbReference type="VEuPathDB" id="CryptoDB:GNI_137510"/>
<name>A0A023B0P7_GRENI</name>
<dbReference type="GeneID" id="22914889"/>
<evidence type="ECO:0000313" key="1">
    <source>
        <dbReference type="EMBL" id="EZG45637.1"/>
    </source>
</evidence>
<reference evidence="1" key="1">
    <citation type="submission" date="2013-12" db="EMBL/GenBank/DDBJ databases">
        <authorList>
            <person name="Omoto C.K."/>
            <person name="Sibley D."/>
            <person name="Venepally P."/>
            <person name="Hadjithomas M."/>
            <person name="Karamycheva S."/>
            <person name="Brunk B."/>
            <person name="Roos D."/>
            <person name="Caler E."/>
            <person name="Lorenzi H."/>
        </authorList>
    </citation>
    <scope>NUCLEOTIDE SEQUENCE</scope>
</reference>
<proteinExistence type="predicted"/>
<protein>
    <submittedName>
        <fullName evidence="1">Uncharacterized protein</fullName>
    </submittedName>
</protein>
<dbReference type="AlphaFoldDB" id="A0A023B0P7"/>
<accession>A0A023B0P7</accession>
<evidence type="ECO:0000313" key="2">
    <source>
        <dbReference type="Proteomes" id="UP000019763"/>
    </source>
</evidence>
<organism evidence="1 2">
    <name type="scientific">Gregarina niphandrodes</name>
    <name type="common">Septate eugregarine</name>
    <dbReference type="NCBI Taxonomy" id="110365"/>
    <lineage>
        <taxon>Eukaryota</taxon>
        <taxon>Sar</taxon>
        <taxon>Alveolata</taxon>
        <taxon>Apicomplexa</taxon>
        <taxon>Conoidasida</taxon>
        <taxon>Gregarinasina</taxon>
        <taxon>Eugregarinorida</taxon>
        <taxon>Gregarinidae</taxon>
        <taxon>Gregarina</taxon>
    </lineage>
</organism>
<dbReference type="Proteomes" id="UP000019763">
    <property type="component" value="Unassembled WGS sequence"/>
</dbReference>
<sequence>MYSDLHWQHNLWYKIVVEYYEGVYCNRGKVRLGERFFEAQCWTFCPSPCIVIGAFDNFLSVAKVEEMKQVELPGLGSYKPDQLIRFKGIPALEKCTKLMLQLYHQRGAKKGFVCNDVDAFYRPELLKEHQAVDYRPAQCRSRHSL</sequence>
<comment type="caution">
    <text evidence="1">The sequence shown here is derived from an EMBL/GenBank/DDBJ whole genome shotgun (WGS) entry which is preliminary data.</text>
</comment>
<keyword evidence="2" id="KW-1185">Reference proteome</keyword>
<dbReference type="RefSeq" id="XP_011132465.1">
    <property type="nucleotide sequence ID" value="XM_011134163.1"/>
</dbReference>
<dbReference type="EMBL" id="AFNH02001016">
    <property type="protein sequence ID" value="EZG45637.1"/>
    <property type="molecule type" value="Genomic_DNA"/>
</dbReference>
<gene>
    <name evidence="1" type="ORF">GNI_137510</name>
</gene>